<dbReference type="InterPro" id="IPR050109">
    <property type="entry name" value="HTH-type_TetR-like_transc_reg"/>
</dbReference>
<evidence type="ECO:0000256" key="2">
    <source>
        <dbReference type="ARBA" id="ARBA00023125"/>
    </source>
</evidence>
<organism evidence="6 7">
    <name type="scientific">Palleronia aestuarii</name>
    <dbReference type="NCBI Taxonomy" id="568105"/>
    <lineage>
        <taxon>Bacteria</taxon>
        <taxon>Pseudomonadati</taxon>
        <taxon>Pseudomonadota</taxon>
        <taxon>Alphaproteobacteria</taxon>
        <taxon>Rhodobacterales</taxon>
        <taxon>Roseobacteraceae</taxon>
        <taxon>Palleronia</taxon>
    </lineage>
</organism>
<evidence type="ECO:0000256" key="4">
    <source>
        <dbReference type="PROSITE-ProRule" id="PRU00335"/>
    </source>
</evidence>
<dbReference type="PRINTS" id="PR00455">
    <property type="entry name" value="HTHTETR"/>
</dbReference>
<evidence type="ECO:0000256" key="1">
    <source>
        <dbReference type="ARBA" id="ARBA00023015"/>
    </source>
</evidence>
<dbReference type="AlphaFoldDB" id="A0A2W7NDU1"/>
<gene>
    <name evidence="6" type="ORF">LX81_01491</name>
</gene>
<dbReference type="Gene3D" id="1.10.357.10">
    <property type="entry name" value="Tetracycline Repressor, domain 2"/>
    <property type="match status" value="1"/>
</dbReference>
<dbReference type="SUPFAM" id="SSF46689">
    <property type="entry name" value="Homeodomain-like"/>
    <property type="match status" value="1"/>
</dbReference>
<dbReference type="Pfam" id="PF21597">
    <property type="entry name" value="TetR_C_43"/>
    <property type="match status" value="1"/>
</dbReference>
<proteinExistence type="predicted"/>
<name>A0A2W7NDU1_9RHOB</name>
<dbReference type="SUPFAM" id="SSF48498">
    <property type="entry name" value="Tetracyclin repressor-like, C-terminal domain"/>
    <property type="match status" value="1"/>
</dbReference>
<dbReference type="InterPro" id="IPR049445">
    <property type="entry name" value="TetR_SbtR-like_C"/>
</dbReference>
<dbReference type="PROSITE" id="PS50977">
    <property type="entry name" value="HTH_TETR_2"/>
    <property type="match status" value="1"/>
</dbReference>
<keyword evidence="1" id="KW-0805">Transcription regulation</keyword>
<feature type="domain" description="HTH tetR-type" evidence="5">
    <location>
        <begin position="13"/>
        <end position="72"/>
    </location>
</feature>
<evidence type="ECO:0000256" key="3">
    <source>
        <dbReference type="ARBA" id="ARBA00023163"/>
    </source>
</evidence>
<keyword evidence="3" id="KW-0804">Transcription</keyword>
<keyword evidence="2 4" id="KW-0238">DNA-binding</keyword>
<dbReference type="EMBL" id="QKZL01000004">
    <property type="protein sequence ID" value="PZX17763.1"/>
    <property type="molecule type" value="Genomic_DNA"/>
</dbReference>
<sequence>MEDGKRKPRRDALENHARLITAARDVLGKGGPGASLEAVARQAGLGVGTLYRHFPHREALFHAVYRADLEQVVAGAEALEAHDDPLEGLRAWLHANVAVVETKRGLLGALSVALTEDARASYADLSQRLRLAVDRLLNQGAARGKLRADVRADDLIETMYAFCYAHPPGPDWRQQVLRRLDIFVDGLRAQPSGR</sequence>
<evidence type="ECO:0000313" key="7">
    <source>
        <dbReference type="Proteomes" id="UP000248916"/>
    </source>
</evidence>
<dbReference type="InterPro" id="IPR036271">
    <property type="entry name" value="Tet_transcr_reg_TetR-rel_C_sf"/>
</dbReference>
<dbReference type="InterPro" id="IPR001647">
    <property type="entry name" value="HTH_TetR"/>
</dbReference>
<dbReference type="OrthoDB" id="9795011at2"/>
<dbReference type="Pfam" id="PF00440">
    <property type="entry name" value="TetR_N"/>
    <property type="match status" value="1"/>
</dbReference>
<reference evidence="6 7" key="1">
    <citation type="submission" date="2018-06" db="EMBL/GenBank/DDBJ databases">
        <title>Genomic Encyclopedia of Archaeal and Bacterial Type Strains, Phase II (KMG-II): from individual species to whole genera.</title>
        <authorList>
            <person name="Goeker M."/>
        </authorList>
    </citation>
    <scope>NUCLEOTIDE SEQUENCE [LARGE SCALE GENOMIC DNA]</scope>
    <source>
        <strain evidence="6 7">DSM 22009</strain>
    </source>
</reference>
<accession>A0A2W7NDU1</accession>
<evidence type="ECO:0000259" key="5">
    <source>
        <dbReference type="PROSITE" id="PS50977"/>
    </source>
</evidence>
<evidence type="ECO:0000313" key="6">
    <source>
        <dbReference type="EMBL" id="PZX17763.1"/>
    </source>
</evidence>
<dbReference type="GO" id="GO:0003700">
    <property type="term" value="F:DNA-binding transcription factor activity"/>
    <property type="evidence" value="ECO:0007669"/>
    <property type="project" value="TreeGrafter"/>
</dbReference>
<dbReference type="RefSeq" id="WP_111536645.1">
    <property type="nucleotide sequence ID" value="NZ_QKZL01000004.1"/>
</dbReference>
<dbReference type="PANTHER" id="PTHR30055:SF234">
    <property type="entry name" value="HTH-TYPE TRANSCRIPTIONAL REGULATOR BETI"/>
    <property type="match status" value="1"/>
</dbReference>
<dbReference type="GO" id="GO:0000976">
    <property type="term" value="F:transcription cis-regulatory region binding"/>
    <property type="evidence" value="ECO:0007669"/>
    <property type="project" value="TreeGrafter"/>
</dbReference>
<comment type="caution">
    <text evidence="6">The sequence shown here is derived from an EMBL/GenBank/DDBJ whole genome shotgun (WGS) entry which is preliminary data.</text>
</comment>
<dbReference type="InterPro" id="IPR009057">
    <property type="entry name" value="Homeodomain-like_sf"/>
</dbReference>
<keyword evidence="7" id="KW-1185">Reference proteome</keyword>
<dbReference type="Proteomes" id="UP000248916">
    <property type="component" value="Unassembled WGS sequence"/>
</dbReference>
<dbReference type="PANTHER" id="PTHR30055">
    <property type="entry name" value="HTH-TYPE TRANSCRIPTIONAL REGULATOR RUTR"/>
    <property type="match status" value="1"/>
</dbReference>
<protein>
    <submittedName>
        <fullName evidence="6">TetR family transcriptional regulator</fullName>
    </submittedName>
</protein>
<feature type="DNA-binding region" description="H-T-H motif" evidence="4">
    <location>
        <begin position="35"/>
        <end position="54"/>
    </location>
</feature>